<proteinExistence type="inferred from homology"/>
<dbReference type="InterPro" id="IPR051816">
    <property type="entry name" value="Glycosyl_Hydrolase_31"/>
</dbReference>
<feature type="domain" description="DUF5110" evidence="6">
    <location>
        <begin position="755"/>
        <end position="798"/>
    </location>
</feature>
<dbReference type="SUPFAM" id="SSF74650">
    <property type="entry name" value="Galactose mutarotase-like"/>
    <property type="match status" value="1"/>
</dbReference>
<dbReference type="GO" id="GO:0030246">
    <property type="term" value="F:carbohydrate binding"/>
    <property type="evidence" value="ECO:0007669"/>
    <property type="project" value="InterPro"/>
</dbReference>
<dbReference type="Pfam" id="PF21365">
    <property type="entry name" value="Glyco_hydro_31_3rd"/>
    <property type="match status" value="1"/>
</dbReference>
<keyword evidence="2" id="KW-0326">Glycosidase</keyword>
<dbReference type="InterPro" id="IPR017853">
    <property type="entry name" value="GH"/>
</dbReference>
<dbReference type="InterPro" id="IPR011013">
    <property type="entry name" value="Gal_mutarotase_sf_dom"/>
</dbReference>
<dbReference type="GO" id="GO:0004553">
    <property type="term" value="F:hydrolase activity, hydrolyzing O-glycosyl compounds"/>
    <property type="evidence" value="ECO:0007669"/>
    <property type="project" value="InterPro"/>
</dbReference>
<dbReference type="InterPro" id="IPR048395">
    <property type="entry name" value="Glyco_hydro_31_C"/>
</dbReference>
<keyword evidence="3" id="KW-0732">Signal</keyword>
<dbReference type="InterPro" id="IPR025887">
    <property type="entry name" value="Glyco_hydro_31_N_dom"/>
</dbReference>
<dbReference type="Proteomes" id="UP000290253">
    <property type="component" value="Unassembled WGS sequence"/>
</dbReference>
<evidence type="ECO:0000313" key="9">
    <source>
        <dbReference type="Proteomes" id="UP000290253"/>
    </source>
</evidence>
<dbReference type="OrthoDB" id="176168at2"/>
<dbReference type="EMBL" id="SDMK01000001">
    <property type="protein sequence ID" value="RXS98106.1"/>
    <property type="molecule type" value="Genomic_DNA"/>
</dbReference>
<dbReference type="PANTHER" id="PTHR43863:SF2">
    <property type="entry name" value="MALTASE-GLUCOAMYLASE"/>
    <property type="match status" value="1"/>
</dbReference>
<dbReference type="Gene3D" id="3.20.20.80">
    <property type="entry name" value="Glycosidases"/>
    <property type="match status" value="1"/>
</dbReference>
<evidence type="ECO:0000256" key="1">
    <source>
        <dbReference type="ARBA" id="ARBA00007806"/>
    </source>
</evidence>
<evidence type="ECO:0000313" key="8">
    <source>
        <dbReference type="EMBL" id="RXS98106.1"/>
    </source>
</evidence>
<dbReference type="Pfam" id="PF13802">
    <property type="entry name" value="Gal_mutarotas_2"/>
    <property type="match status" value="1"/>
</dbReference>
<dbReference type="SUPFAM" id="SSF51011">
    <property type="entry name" value="Glycosyl hydrolase domain"/>
    <property type="match status" value="1"/>
</dbReference>
<feature type="domain" description="Glycosyl hydrolase family 31 C-terminal" evidence="7">
    <location>
        <begin position="651"/>
        <end position="738"/>
    </location>
</feature>
<protein>
    <submittedName>
        <fullName evidence="8">Glycoside hydrolase family 31 protein</fullName>
    </submittedName>
</protein>
<dbReference type="CDD" id="cd14752">
    <property type="entry name" value="GH31_N"/>
    <property type="match status" value="1"/>
</dbReference>
<evidence type="ECO:0000256" key="3">
    <source>
        <dbReference type="SAM" id="SignalP"/>
    </source>
</evidence>
<dbReference type="SUPFAM" id="SSF51445">
    <property type="entry name" value="(Trans)glycosidases"/>
    <property type="match status" value="1"/>
</dbReference>
<dbReference type="RefSeq" id="WP_129207883.1">
    <property type="nucleotide sequence ID" value="NZ_SDMK01000001.1"/>
</dbReference>
<keyword evidence="9" id="KW-1185">Reference proteome</keyword>
<feature type="domain" description="Glycoside hydrolase family 31 N-terminal" evidence="5">
    <location>
        <begin position="132"/>
        <end position="258"/>
    </location>
</feature>
<name>A0A4Q1SKA1_9BACT</name>
<dbReference type="AlphaFoldDB" id="A0A4Q1SKA1"/>
<dbReference type="Gene3D" id="2.60.40.1760">
    <property type="entry name" value="glycosyl hydrolase (family 31)"/>
    <property type="match status" value="1"/>
</dbReference>
<dbReference type="InterPro" id="IPR013780">
    <property type="entry name" value="Glyco_hydro_b"/>
</dbReference>
<dbReference type="Pfam" id="PF01055">
    <property type="entry name" value="Glyco_hydro_31_2nd"/>
    <property type="match status" value="1"/>
</dbReference>
<evidence type="ECO:0000259" key="6">
    <source>
        <dbReference type="Pfam" id="PF17137"/>
    </source>
</evidence>
<feature type="domain" description="Glycoside hydrolase family 31 TIM barrel" evidence="4">
    <location>
        <begin position="301"/>
        <end position="642"/>
    </location>
</feature>
<dbReference type="InterPro" id="IPR033403">
    <property type="entry name" value="DUF5110"/>
</dbReference>
<organism evidence="8 9">
    <name type="scientific">Silvibacterium dinghuense</name>
    <dbReference type="NCBI Taxonomy" id="1560006"/>
    <lineage>
        <taxon>Bacteria</taxon>
        <taxon>Pseudomonadati</taxon>
        <taxon>Acidobacteriota</taxon>
        <taxon>Terriglobia</taxon>
        <taxon>Terriglobales</taxon>
        <taxon>Acidobacteriaceae</taxon>
        <taxon>Silvibacterium</taxon>
    </lineage>
</organism>
<comment type="caution">
    <text evidence="8">The sequence shown here is derived from an EMBL/GenBank/DDBJ whole genome shotgun (WGS) entry which is preliminary data.</text>
</comment>
<dbReference type="CDD" id="cd06591">
    <property type="entry name" value="GH31_xylosidase_XylS"/>
    <property type="match status" value="1"/>
</dbReference>
<reference evidence="8 9" key="1">
    <citation type="journal article" date="2016" name="Int. J. Syst. Evol. Microbiol.">
        <title>Acidipila dinghuensis sp. nov., an acidobacterium isolated from forest soil.</title>
        <authorList>
            <person name="Jiang Y.W."/>
            <person name="Wang J."/>
            <person name="Chen M.H."/>
            <person name="Lv Y.Y."/>
            <person name="Qiu L.H."/>
        </authorList>
    </citation>
    <scope>NUCLEOTIDE SEQUENCE [LARGE SCALE GENOMIC DNA]</scope>
    <source>
        <strain evidence="8 9">DHOF10</strain>
    </source>
</reference>
<dbReference type="GO" id="GO:0005975">
    <property type="term" value="P:carbohydrate metabolic process"/>
    <property type="evidence" value="ECO:0007669"/>
    <property type="project" value="InterPro"/>
</dbReference>
<feature type="chain" id="PRO_5020632524" evidence="3">
    <location>
        <begin position="31"/>
        <end position="818"/>
    </location>
</feature>
<evidence type="ECO:0000259" key="5">
    <source>
        <dbReference type="Pfam" id="PF13802"/>
    </source>
</evidence>
<evidence type="ECO:0000256" key="2">
    <source>
        <dbReference type="RuleBase" id="RU361185"/>
    </source>
</evidence>
<dbReference type="PANTHER" id="PTHR43863">
    <property type="entry name" value="HYDROLASE, PUTATIVE (AFU_ORTHOLOGUE AFUA_1G03140)-RELATED"/>
    <property type="match status" value="1"/>
</dbReference>
<dbReference type="Gene3D" id="2.60.40.1180">
    <property type="entry name" value="Golgi alpha-mannosidase II"/>
    <property type="match status" value="2"/>
</dbReference>
<accession>A0A4Q1SKA1</accession>
<evidence type="ECO:0000259" key="4">
    <source>
        <dbReference type="Pfam" id="PF01055"/>
    </source>
</evidence>
<evidence type="ECO:0000259" key="7">
    <source>
        <dbReference type="Pfam" id="PF21365"/>
    </source>
</evidence>
<keyword evidence="2 8" id="KW-0378">Hydrolase</keyword>
<feature type="signal peptide" evidence="3">
    <location>
        <begin position="1"/>
        <end position="30"/>
    </location>
</feature>
<sequence>MRLFFSEGQPSRQVLLLLLAFMCLSGSSVAQTAVPPADQEGNIIIEPYAPNIVHVLIRVPGTGEAPSTGYGLIGKPSRIGWSEQEVQGGKMYQSGRMTVHVVRDQNGDRSPKGIPLDKLNMSLRDIFFPPGKRGPVDPRFVNHDDSIVITREGGKPLLTMRRWQIEPNNTDAAAIANAAAKNIPKPELYHISVLFDSPDDEHYYGLGQHQGGFLDLRDHRIDCWHDYGKPGGEEVCVPFMISSRGYGLVWDNPSKTHISLGINNVNSWSSDVADQISFFVISGKTTDDIYAGFRQISGITHLLPKGAYGYVQSKAIYATQDQLLDVAKGYRDRHLPADVLVVDFLNMTRQGEMDLDPKRWPNPGAMNDQLHSMGFTTMLSVWPHYSEGTQFYDMLKAKGWLISRPDGTPDRGNYSQAVGPNIDSTNPEAARWFWNKIRDRYIKPDHFDYIWLDETEPDVDPANDLFHIGTGPRFYDVYPLLHTAAIYDGFRHDYGDSRRVFSLARASYLGAQSNGTLFWSSDIVASWDMLKRSVPAGLNFTASGMPYWSTDIAGFFSPSFPPDYTPAKTPLIDPTPARDNIGRYSDYPELFTRWFEWGTFQPVLRAHGEREHNEVWSYGPQAEAILSKYLRLRYALLPYTYACAYRTYQNGAPYMRALFMDFGGDPLVRDITDEYMYGPAFLVAPVLEQGQTVRPVYLPAGTDWYDYWTHKRYVGGQTIMVNAPIDTLPLFVRAGSIVPLGSEILSTQQKQTVTKLLVFPGADTSFTLYDDDGTTYGYEKGKSQITELVWNDKTRQLTKDGKSVGAGSAMNIEVVEPI</sequence>
<dbReference type="InterPro" id="IPR000322">
    <property type="entry name" value="Glyco_hydro_31_TIM"/>
</dbReference>
<gene>
    <name evidence="8" type="ORF">ESZ00_02655</name>
</gene>
<comment type="similarity">
    <text evidence="1 2">Belongs to the glycosyl hydrolase 31 family.</text>
</comment>
<dbReference type="Pfam" id="PF17137">
    <property type="entry name" value="DUF5110"/>
    <property type="match status" value="1"/>
</dbReference>